<dbReference type="EMBL" id="MT142471">
    <property type="protein sequence ID" value="QJA81834.1"/>
    <property type="molecule type" value="Genomic_DNA"/>
</dbReference>
<keyword evidence="1" id="KW-0472">Membrane</keyword>
<proteinExistence type="predicted"/>
<evidence type="ECO:0000256" key="1">
    <source>
        <dbReference type="SAM" id="Phobius"/>
    </source>
</evidence>
<dbReference type="EMBL" id="MT141468">
    <property type="protein sequence ID" value="QJA62333.1"/>
    <property type="molecule type" value="Genomic_DNA"/>
</dbReference>
<evidence type="ECO:0000313" key="4">
    <source>
        <dbReference type="EMBL" id="QJH95673.1"/>
    </source>
</evidence>
<organism evidence="4">
    <name type="scientific">viral metagenome</name>
    <dbReference type="NCBI Taxonomy" id="1070528"/>
    <lineage>
        <taxon>unclassified sequences</taxon>
        <taxon>metagenomes</taxon>
        <taxon>organismal metagenomes</taxon>
    </lineage>
</organism>
<reference evidence="4" key="1">
    <citation type="submission" date="2020-03" db="EMBL/GenBank/DDBJ databases">
        <title>The deep terrestrial virosphere.</title>
        <authorList>
            <person name="Holmfeldt K."/>
            <person name="Nilsson E."/>
            <person name="Simone D."/>
            <person name="Lopez-Fernandez M."/>
            <person name="Wu X."/>
            <person name="de Brujin I."/>
            <person name="Lundin D."/>
            <person name="Andersson A."/>
            <person name="Bertilsson S."/>
            <person name="Dopson M."/>
        </authorList>
    </citation>
    <scope>NUCLEOTIDE SEQUENCE</scope>
    <source>
        <strain evidence="3">MM415A00491</strain>
        <strain evidence="2">MM415B00796</strain>
        <strain evidence="4">TM448B00502</strain>
    </source>
</reference>
<name>A0A6M3XEU6_9ZZZZ</name>
<gene>
    <name evidence="3" type="ORF">MM415A00491_0008</name>
    <name evidence="2" type="ORF">MM415B00796_0008</name>
    <name evidence="4" type="ORF">TM448B00502_0006</name>
</gene>
<feature type="transmembrane region" description="Helical" evidence="1">
    <location>
        <begin position="12"/>
        <end position="31"/>
    </location>
</feature>
<evidence type="ECO:0000313" key="3">
    <source>
        <dbReference type="EMBL" id="QJA81834.1"/>
    </source>
</evidence>
<keyword evidence="1" id="KW-1133">Transmembrane helix</keyword>
<keyword evidence="1" id="KW-0812">Transmembrane</keyword>
<sequence length="64" mass="7185">MNSKPWYTSKTLWFNVLAFIAAVVASFGYSGQLPAEWEQYVGVAVALANILLRLVTKQPVTLRR</sequence>
<dbReference type="AlphaFoldDB" id="A0A6M3XEU6"/>
<feature type="transmembrane region" description="Helical" evidence="1">
    <location>
        <begin position="37"/>
        <end position="55"/>
    </location>
</feature>
<dbReference type="EMBL" id="MT144626">
    <property type="protein sequence ID" value="QJH95673.1"/>
    <property type="molecule type" value="Genomic_DNA"/>
</dbReference>
<evidence type="ECO:0008006" key="5">
    <source>
        <dbReference type="Google" id="ProtNLM"/>
    </source>
</evidence>
<evidence type="ECO:0000313" key="2">
    <source>
        <dbReference type="EMBL" id="QJA62333.1"/>
    </source>
</evidence>
<protein>
    <recommendedName>
        <fullName evidence="5">Holin</fullName>
    </recommendedName>
</protein>
<accession>A0A6M3XEU6</accession>